<dbReference type="HOGENOM" id="CLU_2000123_0_0_3"/>
<proteinExistence type="predicted"/>
<protein>
    <submittedName>
        <fullName evidence="1">Uncharacterized protein</fullName>
    </submittedName>
</protein>
<gene>
    <name evidence="1" type="ordered locus">Cyan7822_4099</name>
    <name evidence="2" type="ordered locus">Cyan7822_4564</name>
</gene>
<dbReference type="Proteomes" id="UP000008206">
    <property type="component" value="Chromosome"/>
</dbReference>
<dbReference type="STRING" id="497965.Cyan7822_4099"/>
<keyword evidence="3" id="KW-1185">Reference proteome</keyword>
<dbReference type="KEGG" id="cyj:Cyan7822_4564"/>
<reference evidence="1" key="1">
    <citation type="submission" date="2010-09" db="EMBL/GenBank/DDBJ databases">
        <title>Complete sequence of Chromosome of Cyanothece sp. PCC 7822.</title>
        <authorList>
            <consortium name="US DOE Joint Genome Institute"/>
            <person name="Lucas S."/>
            <person name="Copeland A."/>
            <person name="Lapidus A."/>
            <person name="Cheng J.-F."/>
            <person name="Bruce D."/>
            <person name="Goodwin L."/>
            <person name="Pitluck S."/>
            <person name="Saunders E."/>
            <person name="Brettin T."/>
            <person name="Detter J.C."/>
            <person name="Han C."/>
            <person name="Land M."/>
            <person name="Hauser L."/>
            <person name="Chang Y.-J."/>
            <person name="Jeffries C."/>
            <person name="Kyrpides N."/>
            <person name="Ivanova N."/>
            <person name="Mikhailova N."/>
            <person name="Pakrasi H."/>
            <person name="Sherman L."/>
            <person name="Woyke T."/>
        </authorList>
    </citation>
    <scope>NUCLEOTIDE SEQUENCE</scope>
    <source>
        <strain evidence="1">PCC 7822</strain>
    </source>
</reference>
<sequence length="125" mass="13617">MTKPFVVWKLTEDSKEYFFLAPENHYNGELTAAKTGVALASDEEKVKYPIIPVANLLKSPVANRVNLSIRIGAGATAKRRSLKFVVAASKVDDTEAIKSGAYTTASNESATILGANEPLRRRYVS</sequence>
<dbReference type="AlphaFoldDB" id="E0U6Y2"/>
<name>E0U6Y2_GLOV7</name>
<evidence type="ECO:0000313" key="1">
    <source>
        <dbReference type="EMBL" id="ADN16019.1"/>
    </source>
</evidence>
<dbReference type="EMBL" id="CP002198">
    <property type="protein sequence ID" value="ADN16019.1"/>
    <property type="molecule type" value="Genomic_DNA"/>
</dbReference>
<reference evidence="3" key="2">
    <citation type="journal article" date="2011" name="MBio">
        <title>Novel metabolic attributes of the genus Cyanothece, comprising a group of unicellular nitrogen-fixing Cyanobacteria.</title>
        <authorList>
            <person name="Bandyopadhyay A."/>
            <person name="Elvitigala T."/>
            <person name="Welsh E."/>
            <person name="Stockel J."/>
            <person name="Liberton M."/>
            <person name="Min H."/>
            <person name="Sherman L.A."/>
            <person name="Pakrasi H.B."/>
        </authorList>
    </citation>
    <scope>NUCLEOTIDE SEQUENCE [LARGE SCALE GENOMIC DNA]</scope>
    <source>
        <strain evidence="3">PCC 7822</strain>
    </source>
</reference>
<organism evidence="1 3">
    <name type="scientific">Gloeothece verrucosa (strain PCC 7822)</name>
    <name type="common">Cyanothece sp. (strain PCC 7822)</name>
    <dbReference type="NCBI Taxonomy" id="497965"/>
    <lineage>
        <taxon>Bacteria</taxon>
        <taxon>Bacillati</taxon>
        <taxon>Cyanobacteriota</taxon>
        <taxon>Cyanophyceae</taxon>
        <taxon>Oscillatoriophycideae</taxon>
        <taxon>Chroococcales</taxon>
        <taxon>Aphanothecaceae</taxon>
        <taxon>Gloeothece</taxon>
        <taxon>Gloeothece verrucosa</taxon>
    </lineage>
</organism>
<dbReference type="EMBL" id="CP002198">
    <property type="protein sequence ID" value="ADN16473.1"/>
    <property type="molecule type" value="Genomic_DNA"/>
</dbReference>
<evidence type="ECO:0000313" key="2">
    <source>
        <dbReference type="EMBL" id="ADN16473.1"/>
    </source>
</evidence>
<dbReference type="KEGG" id="cyj:Cyan7822_4099"/>
<accession>E0U6Y2</accession>
<evidence type="ECO:0000313" key="3">
    <source>
        <dbReference type="Proteomes" id="UP000008206"/>
    </source>
</evidence>
<dbReference type="RefSeq" id="WP_013324085.1">
    <property type="nucleotide sequence ID" value="NC_014501.1"/>
</dbReference>